<gene>
    <name evidence="3" type="ORF">VFPBJ_06937</name>
</gene>
<feature type="transmembrane region" description="Helical" evidence="2">
    <location>
        <begin position="189"/>
        <end position="206"/>
    </location>
</feature>
<feature type="transmembrane region" description="Helical" evidence="2">
    <location>
        <begin position="6"/>
        <end position="33"/>
    </location>
</feature>
<protein>
    <recommendedName>
        <fullName evidence="5">RTA1 domain-containingprotein</fullName>
    </recommendedName>
</protein>
<feature type="transmembrane region" description="Helical" evidence="2">
    <location>
        <begin position="107"/>
        <end position="128"/>
    </location>
</feature>
<keyword evidence="2" id="KW-1133">Transmembrane helix</keyword>
<sequence length="436" mass="48830">MNDYSIYNIAAAALLILTAVPSVIVFLCSLCLARRHRDPARSWLTFYRAAFAFFCLGIVLIFFNYLLAVLYSLLYDSISGSDVDQFVNNIRRAQNQTSILGSFFDELAIIGILVALLSLGKAASFIHAGKVSSVDRFIQWGAYGVAGLLAILNLVSFALSEKMYTAQFQGAVSTTLSENYKLLQDLRRVTFAMLVIQMIFNVFVLARSIMVAVKTRAEPRVTTATRYLIVCSVLLLMKTCYNVGYYADYIPLGTDIVSERTPGPHFAILDVIFNFWPSFIILMILFALGTKKQYGVWATEQPFMMVRPMAPGMAHQQPPWGYVEYSAQTHQPPPQTWQQQQQRQQPSPAMPPVYANPQELPPQHAGLHAPQFRHELSPQQHWTEPASPHIQRSYESSVQTGAMSPPPPSHYEAMGLNHQADGTPPQASPVPYNEKR</sequence>
<proteinExistence type="predicted"/>
<dbReference type="EMBL" id="LSBH01000005">
    <property type="protein sequence ID" value="OAQ78816.1"/>
    <property type="molecule type" value="Genomic_DNA"/>
</dbReference>
<feature type="compositionally biased region" description="Polar residues" evidence="1">
    <location>
        <begin position="393"/>
        <end position="402"/>
    </location>
</feature>
<feature type="region of interest" description="Disordered" evidence="1">
    <location>
        <begin position="379"/>
        <end position="436"/>
    </location>
</feature>
<dbReference type="Proteomes" id="UP000078240">
    <property type="component" value="Unassembled WGS sequence"/>
</dbReference>
<feature type="transmembrane region" description="Helical" evidence="2">
    <location>
        <begin position="140"/>
        <end position="159"/>
    </location>
</feature>
<reference evidence="3 4" key="1">
    <citation type="submission" date="2016-01" db="EMBL/GenBank/DDBJ databases">
        <title>Biosynthesis of antibiotic leucinostatins and their inhibition on Phytophthora in bio-control Purpureocillium lilacinum.</title>
        <authorList>
            <person name="Wang G."/>
            <person name="Liu Z."/>
            <person name="Lin R."/>
            <person name="Li E."/>
            <person name="Mao Z."/>
            <person name="Ling J."/>
            <person name="Yin W."/>
            <person name="Xie B."/>
        </authorList>
    </citation>
    <scope>NUCLEOTIDE SEQUENCE [LARGE SCALE GENOMIC DNA]</scope>
    <source>
        <strain evidence="3">PLBJ-1</strain>
    </source>
</reference>
<organism evidence="3 4">
    <name type="scientific">Purpureocillium lilacinum</name>
    <name type="common">Paecilomyces lilacinus</name>
    <dbReference type="NCBI Taxonomy" id="33203"/>
    <lineage>
        <taxon>Eukaryota</taxon>
        <taxon>Fungi</taxon>
        <taxon>Dikarya</taxon>
        <taxon>Ascomycota</taxon>
        <taxon>Pezizomycotina</taxon>
        <taxon>Sordariomycetes</taxon>
        <taxon>Hypocreomycetidae</taxon>
        <taxon>Hypocreales</taxon>
        <taxon>Ophiocordycipitaceae</taxon>
        <taxon>Purpureocillium</taxon>
    </lineage>
</organism>
<feature type="transmembrane region" description="Helical" evidence="2">
    <location>
        <begin position="227"/>
        <end position="247"/>
    </location>
</feature>
<feature type="transmembrane region" description="Helical" evidence="2">
    <location>
        <begin position="45"/>
        <end position="67"/>
    </location>
</feature>
<evidence type="ECO:0000313" key="3">
    <source>
        <dbReference type="EMBL" id="OAQ78816.1"/>
    </source>
</evidence>
<name>A0A179GLQ2_PURLI</name>
<evidence type="ECO:0000256" key="2">
    <source>
        <dbReference type="SAM" id="Phobius"/>
    </source>
</evidence>
<feature type="transmembrane region" description="Helical" evidence="2">
    <location>
        <begin position="267"/>
        <end position="288"/>
    </location>
</feature>
<evidence type="ECO:0000313" key="4">
    <source>
        <dbReference type="Proteomes" id="UP000078240"/>
    </source>
</evidence>
<evidence type="ECO:0008006" key="5">
    <source>
        <dbReference type="Google" id="ProtNLM"/>
    </source>
</evidence>
<keyword evidence="2" id="KW-0472">Membrane</keyword>
<feature type="compositionally biased region" description="Low complexity" evidence="1">
    <location>
        <begin position="336"/>
        <end position="347"/>
    </location>
</feature>
<dbReference type="AlphaFoldDB" id="A0A179GLQ2"/>
<comment type="caution">
    <text evidence="3">The sequence shown here is derived from an EMBL/GenBank/DDBJ whole genome shotgun (WGS) entry which is preliminary data.</text>
</comment>
<keyword evidence="2" id="KW-0812">Transmembrane</keyword>
<feature type="region of interest" description="Disordered" evidence="1">
    <location>
        <begin position="325"/>
        <end position="365"/>
    </location>
</feature>
<evidence type="ECO:0000256" key="1">
    <source>
        <dbReference type="SAM" id="MobiDB-lite"/>
    </source>
</evidence>
<accession>A0A179GLQ2</accession>